<name>A0ACB8TS13_9APHY</name>
<evidence type="ECO:0000313" key="1">
    <source>
        <dbReference type="EMBL" id="KAI0084644.1"/>
    </source>
</evidence>
<keyword evidence="2" id="KW-1185">Reference proteome</keyword>
<accession>A0ACB8TS13</accession>
<reference evidence="1" key="1">
    <citation type="journal article" date="2021" name="Environ. Microbiol.">
        <title>Gene family expansions and transcriptome signatures uncover fungal adaptations to wood decay.</title>
        <authorList>
            <person name="Hage H."/>
            <person name="Miyauchi S."/>
            <person name="Viragh M."/>
            <person name="Drula E."/>
            <person name="Min B."/>
            <person name="Chaduli D."/>
            <person name="Navarro D."/>
            <person name="Favel A."/>
            <person name="Norest M."/>
            <person name="Lesage-Meessen L."/>
            <person name="Balint B."/>
            <person name="Merenyi Z."/>
            <person name="de Eugenio L."/>
            <person name="Morin E."/>
            <person name="Martinez A.T."/>
            <person name="Baldrian P."/>
            <person name="Stursova M."/>
            <person name="Martinez M.J."/>
            <person name="Novotny C."/>
            <person name="Magnuson J.K."/>
            <person name="Spatafora J.W."/>
            <person name="Maurice S."/>
            <person name="Pangilinan J."/>
            <person name="Andreopoulos W."/>
            <person name="LaButti K."/>
            <person name="Hundley H."/>
            <person name="Na H."/>
            <person name="Kuo A."/>
            <person name="Barry K."/>
            <person name="Lipzen A."/>
            <person name="Henrissat B."/>
            <person name="Riley R."/>
            <person name="Ahrendt S."/>
            <person name="Nagy L.G."/>
            <person name="Grigoriev I.V."/>
            <person name="Martin F."/>
            <person name="Rosso M.N."/>
        </authorList>
    </citation>
    <scope>NUCLEOTIDE SEQUENCE</scope>
    <source>
        <strain evidence="1">CBS 384.51</strain>
    </source>
</reference>
<gene>
    <name evidence="1" type="ORF">BDY19DRAFT_1060194</name>
</gene>
<sequence>MSTSDSEPHSLTGDASHLSSTFKRPFDQLDVGENIEGETPSSSAAGNDRHKRARSESRSEVTSGSGAVPSNVGGIDPDHLSATLEQLAALPGPSRIDRSSNAQRGDEFPNQYELSMERFNNFEEQIQPLREASPILERRSPSSSENPHDEDEIMEQLFAEPARSSQSWRADHAPPPIITEPPYVSYAPPYPPHTEDVIDIIGRRNSEPSERDVVVISDSDDEVEIVDRSNQAHSTIAQDSVSVSDVPSVDPLDLWDGLTTVFNPWADSLAGQTSTPVAHTSPSPTTSSRNRSQPSPSGSSAERRARLPSIHETGRSLRPSPAWSPSPSSRTPAASTSLAVEEQGMARLRGLAELRRRMDEERLESLQRGADVRAVLRRIRDASDRARPPLRFGAAQSNTHDDSLRPVPSTPFVYEGEGTRIDNPFPRSSLSASTGRLGSARTATDTADSRLNELFSSVGRLATPVVTSQTAGRSSQGSENTSVESDQRRHSLVMEGLLNSNPALVSGWRPVPRRAAQPEGSQPSPSSTSQSTTSQNTYYNSRPAVSRSSPSRPPSWLTSTSPSASSDPRNQAIPPSSTDDSIASFVTADTSFEDNISVEQAASTAAAHAPAVSSPLREVYIVPSPTPPSQDPLTQSSVLRDDASVDGVNMRDITSRVQSLSGLLMNMATSTHASAAVRDAALRVITSGQALVRAIDSDGRYNDGQMGNDTSTITVDIGDGNIQSFATRDHQARSSSSATINSTSQIPQQSSSFESWTPHDRSGIEDIISRPLHDPPRNDIVRNSLPPSSLSSSEGSGNRGYHVAPPLIDPARSSRLDTGVDNDRWTQARHHRRRLQNDLLAEESRMRSLRRLSETYAPELSRRSRRPEVDSSRMDVDSEDEVEVLFNSGAFDGQDSMECE</sequence>
<dbReference type="Proteomes" id="UP001055072">
    <property type="component" value="Unassembled WGS sequence"/>
</dbReference>
<protein>
    <submittedName>
        <fullName evidence="1">Uncharacterized protein</fullName>
    </submittedName>
</protein>
<dbReference type="EMBL" id="MU274940">
    <property type="protein sequence ID" value="KAI0084644.1"/>
    <property type="molecule type" value="Genomic_DNA"/>
</dbReference>
<evidence type="ECO:0000313" key="2">
    <source>
        <dbReference type="Proteomes" id="UP001055072"/>
    </source>
</evidence>
<organism evidence="1 2">
    <name type="scientific">Irpex rosettiformis</name>
    <dbReference type="NCBI Taxonomy" id="378272"/>
    <lineage>
        <taxon>Eukaryota</taxon>
        <taxon>Fungi</taxon>
        <taxon>Dikarya</taxon>
        <taxon>Basidiomycota</taxon>
        <taxon>Agaricomycotina</taxon>
        <taxon>Agaricomycetes</taxon>
        <taxon>Polyporales</taxon>
        <taxon>Irpicaceae</taxon>
        <taxon>Irpex</taxon>
    </lineage>
</organism>
<proteinExistence type="predicted"/>
<comment type="caution">
    <text evidence="1">The sequence shown here is derived from an EMBL/GenBank/DDBJ whole genome shotgun (WGS) entry which is preliminary data.</text>
</comment>